<keyword evidence="4" id="KW-1185">Reference proteome</keyword>
<dbReference type="AlphaFoldDB" id="A0A9P6U430"/>
<feature type="compositionally biased region" description="Polar residues" evidence="1">
    <location>
        <begin position="94"/>
        <end position="103"/>
    </location>
</feature>
<reference evidence="3" key="1">
    <citation type="journal article" date="2020" name="Fungal Divers.">
        <title>Resolving the Mortierellaceae phylogeny through synthesis of multi-gene phylogenetics and phylogenomics.</title>
        <authorList>
            <person name="Vandepol N."/>
            <person name="Liber J."/>
            <person name="Desiro A."/>
            <person name="Na H."/>
            <person name="Kennedy M."/>
            <person name="Barry K."/>
            <person name="Grigoriev I.V."/>
            <person name="Miller A.N."/>
            <person name="O'Donnell K."/>
            <person name="Stajich J.E."/>
            <person name="Bonito G."/>
        </authorList>
    </citation>
    <scope>NUCLEOTIDE SEQUENCE</scope>
    <source>
        <strain evidence="3">KOD948</strain>
    </source>
</reference>
<feature type="compositionally biased region" description="Low complexity" evidence="1">
    <location>
        <begin position="104"/>
        <end position="118"/>
    </location>
</feature>
<evidence type="ECO:0000313" key="4">
    <source>
        <dbReference type="Proteomes" id="UP000726737"/>
    </source>
</evidence>
<comment type="caution">
    <text evidence="3">The sequence shown here is derived from an EMBL/GenBank/DDBJ whole genome shotgun (WGS) entry which is preliminary data.</text>
</comment>
<gene>
    <name evidence="3" type="ORF">BG011_003374</name>
</gene>
<feature type="chain" id="PRO_5040415993" evidence="2">
    <location>
        <begin position="22"/>
        <end position="222"/>
    </location>
</feature>
<evidence type="ECO:0000256" key="1">
    <source>
        <dbReference type="SAM" id="MobiDB-lite"/>
    </source>
</evidence>
<feature type="region of interest" description="Disordered" evidence="1">
    <location>
        <begin position="94"/>
        <end position="197"/>
    </location>
</feature>
<evidence type="ECO:0000313" key="3">
    <source>
        <dbReference type="EMBL" id="KAG0258302.1"/>
    </source>
</evidence>
<evidence type="ECO:0000256" key="2">
    <source>
        <dbReference type="SAM" id="SignalP"/>
    </source>
</evidence>
<name>A0A9P6U430_9FUNG</name>
<dbReference type="Proteomes" id="UP000726737">
    <property type="component" value="Unassembled WGS sequence"/>
</dbReference>
<organism evidence="3 4">
    <name type="scientific">Mortierella polycephala</name>
    <dbReference type="NCBI Taxonomy" id="41804"/>
    <lineage>
        <taxon>Eukaryota</taxon>
        <taxon>Fungi</taxon>
        <taxon>Fungi incertae sedis</taxon>
        <taxon>Mucoromycota</taxon>
        <taxon>Mortierellomycotina</taxon>
        <taxon>Mortierellomycetes</taxon>
        <taxon>Mortierellales</taxon>
        <taxon>Mortierellaceae</taxon>
        <taxon>Mortierella</taxon>
    </lineage>
</organism>
<feature type="compositionally biased region" description="Low complexity" evidence="1">
    <location>
        <begin position="144"/>
        <end position="173"/>
    </location>
</feature>
<feature type="compositionally biased region" description="Polar residues" evidence="1">
    <location>
        <begin position="119"/>
        <end position="136"/>
    </location>
</feature>
<proteinExistence type="predicted"/>
<dbReference type="EMBL" id="JAAAJA010000224">
    <property type="protein sequence ID" value="KAG0258302.1"/>
    <property type="molecule type" value="Genomic_DNA"/>
</dbReference>
<feature type="signal peptide" evidence="2">
    <location>
        <begin position="1"/>
        <end position="21"/>
    </location>
</feature>
<protein>
    <submittedName>
        <fullName evidence="3">Uncharacterized protein</fullName>
    </submittedName>
</protein>
<accession>A0A9P6U430</accession>
<sequence length="222" mass="23190">MLNHILGLILAAGIILPIVQPFPSPESELLRRAETVYVTVTEFRYVPINALPSQAPPLPQTDFLLAATPTIAQPALVVPPYTPTPSIQVLTPVQSTATPVSESTTNRVPPTPLVTTPPASHQPSTNTQSVENTDISTDTKESATTTSKDVTLSTTSVEMDGTTTVSTEHPTTTRSRGSQNTSGAQSGQSRGKIMRGPSIGSTLGYLGGLMAPSAGWQGSMVG</sequence>
<feature type="compositionally biased region" description="Polar residues" evidence="1">
    <location>
        <begin position="174"/>
        <end position="189"/>
    </location>
</feature>
<keyword evidence="2" id="KW-0732">Signal</keyword>